<reference evidence="4" key="1">
    <citation type="submission" date="2016-06" db="UniProtKB">
        <authorList>
            <consortium name="WormBaseParasite"/>
        </authorList>
    </citation>
    <scope>IDENTIFICATION</scope>
</reference>
<dbReference type="AlphaFoldDB" id="A0A183TEX8"/>
<reference evidence="2 3" key="2">
    <citation type="submission" date="2018-11" db="EMBL/GenBank/DDBJ databases">
        <authorList>
            <consortium name="Pathogen Informatics"/>
        </authorList>
    </citation>
    <scope>NUCLEOTIDE SEQUENCE [LARGE SCALE GENOMIC DNA]</scope>
    <source>
        <strain evidence="2 3">NST_G2</strain>
    </source>
</reference>
<organism evidence="4">
    <name type="scientific">Schistocephalus solidus</name>
    <name type="common">Tapeworm</name>
    <dbReference type="NCBI Taxonomy" id="70667"/>
    <lineage>
        <taxon>Eukaryota</taxon>
        <taxon>Metazoa</taxon>
        <taxon>Spiralia</taxon>
        <taxon>Lophotrochozoa</taxon>
        <taxon>Platyhelminthes</taxon>
        <taxon>Cestoda</taxon>
        <taxon>Eucestoda</taxon>
        <taxon>Diphyllobothriidea</taxon>
        <taxon>Diphyllobothriidae</taxon>
        <taxon>Schistocephalus</taxon>
    </lineage>
</organism>
<gene>
    <name evidence="2" type="ORF">SSLN_LOCUS15026</name>
</gene>
<sequence>MAKSRGPETEEGAAGAVSKCVTASRSHPTERECQSGHIKKERLQSESPVSHSTQNTHGTEHAVRVTPSVGNLQSYRL</sequence>
<evidence type="ECO:0000313" key="4">
    <source>
        <dbReference type="WBParaSite" id="SSLN_0001559001-mRNA-1"/>
    </source>
</evidence>
<feature type="region of interest" description="Disordered" evidence="1">
    <location>
        <begin position="1"/>
        <end position="77"/>
    </location>
</feature>
<feature type="compositionally biased region" description="Polar residues" evidence="1">
    <location>
        <begin position="68"/>
        <end position="77"/>
    </location>
</feature>
<evidence type="ECO:0000313" key="3">
    <source>
        <dbReference type="Proteomes" id="UP000275846"/>
    </source>
</evidence>
<evidence type="ECO:0000256" key="1">
    <source>
        <dbReference type="SAM" id="MobiDB-lite"/>
    </source>
</evidence>
<accession>A0A183TEX8</accession>
<feature type="compositionally biased region" description="Polar residues" evidence="1">
    <location>
        <begin position="45"/>
        <end position="57"/>
    </location>
</feature>
<dbReference type="EMBL" id="UYSU01039532">
    <property type="protein sequence ID" value="VDM01412.1"/>
    <property type="molecule type" value="Genomic_DNA"/>
</dbReference>
<dbReference type="WBParaSite" id="SSLN_0001559001-mRNA-1">
    <property type="protein sequence ID" value="SSLN_0001559001-mRNA-1"/>
    <property type="gene ID" value="SSLN_0001559001"/>
</dbReference>
<dbReference type="Proteomes" id="UP000275846">
    <property type="component" value="Unassembled WGS sequence"/>
</dbReference>
<evidence type="ECO:0000313" key="2">
    <source>
        <dbReference type="EMBL" id="VDM01412.1"/>
    </source>
</evidence>
<name>A0A183TEX8_SCHSO</name>
<protein>
    <submittedName>
        <fullName evidence="2 4">Uncharacterized protein</fullName>
    </submittedName>
</protein>
<proteinExistence type="predicted"/>
<keyword evidence="3" id="KW-1185">Reference proteome</keyword>